<dbReference type="PROSITE" id="PS51257">
    <property type="entry name" value="PROKAR_LIPOPROTEIN"/>
    <property type="match status" value="1"/>
</dbReference>
<dbReference type="InterPro" id="IPR051262">
    <property type="entry name" value="SMP-30/CGR1_Lactonase"/>
</dbReference>
<dbReference type="InterPro" id="IPR011042">
    <property type="entry name" value="6-blade_b-propeller_TolB-like"/>
</dbReference>
<gene>
    <name evidence="4" type="ORF">OLW01_18390</name>
</gene>
<keyword evidence="5" id="KW-1185">Reference proteome</keyword>
<name>A0ABY7ART7_9ALTE</name>
<dbReference type="RefSeq" id="WP_268076958.1">
    <property type="nucleotide sequence ID" value="NZ_CP109967.1"/>
</dbReference>
<evidence type="ECO:0000256" key="1">
    <source>
        <dbReference type="ARBA" id="ARBA00022801"/>
    </source>
</evidence>
<dbReference type="PANTHER" id="PTHR47572:SF4">
    <property type="entry name" value="LACTONASE DRP35"/>
    <property type="match status" value="1"/>
</dbReference>
<reference evidence="4" key="1">
    <citation type="submission" date="2022-10" db="EMBL/GenBank/DDBJ databases">
        <title>Catenovulum adriacola sp. nov. isolated in the Harbour of Susak.</title>
        <authorList>
            <person name="Schoch T."/>
            <person name="Reich S.J."/>
            <person name="Stoeferle S."/>
            <person name="Flaiz M."/>
            <person name="Kazda M."/>
            <person name="Riedel C.U."/>
            <person name="Duerre P."/>
        </authorList>
    </citation>
    <scope>NUCLEOTIDE SEQUENCE</scope>
    <source>
        <strain evidence="4">TS8</strain>
        <plasmid evidence="4">pCadTS8_2</plasmid>
    </source>
</reference>
<evidence type="ECO:0000259" key="3">
    <source>
        <dbReference type="Pfam" id="PF08450"/>
    </source>
</evidence>
<dbReference type="Gene3D" id="2.120.10.30">
    <property type="entry name" value="TolB, C-terminal domain"/>
    <property type="match status" value="1"/>
</dbReference>
<feature type="signal peptide" evidence="2">
    <location>
        <begin position="1"/>
        <end position="29"/>
    </location>
</feature>
<keyword evidence="1" id="KW-0378">Hydrolase</keyword>
<feature type="chain" id="PRO_5047312739" evidence="2">
    <location>
        <begin position="30"/>
        <end position="331"/>
    </location>
</feature>
<protein>
    <submittedName>
        <fullName evidence="4">SMP-30/gluconolactonase/LRE family protein</fullName>
    </submittedName>
</protein>
<evidence type="ECO:0000256" key="2">
    <source>
        <dbReference type="SAM" id="SignalP"/>
    </source>
</evidence>
<organism evidence="4 5">
    <name type="scientific">Catenovulum adriaticum</name>
    <dbReference type="NCBI Taxonomy" id="2984846"/>
    <lineage>
        <taxon>Bacteria</taxon>
        <taxon>Pseudomonadati</taxon>
        <taxon>Pseudomonadota</taxon>
        <taxon>Gammaproteobacteria</taxon>
        <taxon>Alteromonadales</taxon>
        <taxon>Alteromonadaceae</taxon>
        <taxon>Catenovulum</taxon>
    </lineage>
</organism>
<keyword evidence="4" id="KW-0614">Plasmid</keyword>
<evidence type="ECO:0000313" key="5">
    <source>
        <dbReference type="Proteomes" id="UP001163726"/>
    </source>
</evidence>
<geneLocation type="plasmid" evidence="4 5">
    <name>pCadTS8_2</name>
</geneLocation>
<dbReference type="SUPFAM" id="SSF63829">
    <property type="entry name" value="Calcium-dependent phosphotriesterase"/>
    <property type="match status" value="1"/>
</dbReference>
<dbReference type="PANTHER" id="PTHR47572">
    <property type="entry name" value="LIPOPROTEIN-RELATED"/>
    <property type="match status" value="1"/>
</dbReference>
<accession>A0ABY7ART7</accession>
<feature type="domain" description="SMP-30/Gluconolactonase/LRE-like region" evidence="3">
    <location>
        <begin position="65"/>
        <end position="321"/>
    </location>
</feature>
<dbReference type="EMBL" id="CP109967">
    <property type="protein sequence ID" value="WAJ72243.1"/>
    <property type="molecule type" value="Genomic_DNA"/>
</dbReference>
<proteinExistence type="predicted"/>
<keyword evidence="2" id="KW-0732">Signal</keyword>
<dbReference type="Proteomes" id="UP001163726">
    <property type="component" value="Plasmid pCadTS8_2"/>
</dbReference>
<dbReference type="Pfam" id="PF08450">
    <property type="entry name" value="SGL"/>
    <property type="match status" value="1"/>
</dbReference>
<dbReference type="InterPro" id="IPR013658">
    <property type="entry name" value="SGL"/>
</dbReference>
<evidence type="ECO:0000313" key="4">
    <source>
        <dbReference type="EMBL" id="WAJ72243.1"/>
    </source>
</evidence>
<sequence length="331" mass="37045">MKKNRLGAKASIILLAIGFLIACSNSDKMQPPLKQGIYEIYHQKALNVLDINAGIKVLETGFSWVEGPVWSDTHQFLLFSDIPNHKVFKYQVGKGVSEYLSDSGYSNGLLIDHQDQLILMQSRRRHVVKMNADLLTPEANYQTLSADYRGKKLNSPNDVTLHDNGTLYFTDPPYGLPKQLDDPKKELLFQGVYALTSGGFLNLQDDNLKYPNGITLSNDQRHLYVAVSDPNHPAWYQYDVKPDGQLTNKKLFYQTQPVLDAAQGLPDGLKMHQSGVIFATGPEGIWLFDAEATLLAKIKLPSIAANLAFNTEQSRLYITAHQQLLALDLKL</sequence>